<keyword evidence="4" id="KW-1185">Reference proteome</keyword>
<feature type="coiled-coil region" evidence="1">
    <location>
        <begin position="228"/>
        <end position="309"/>
    </location>
</feature>
<dbReference type="PANTHER" id="PTHR39063:SF1">
    <property type="entry name" value="OFD1 CENTRIOLE AND CENTRIOLAR SATELLITE PROTEIN"/>
    <property type="match status" value="1"/>
</dbReference>
<reference evidence="3 4" key="1">
    <citation type="submission" date="2024-04" db="EMBL/GenBank/DDBJ databases">
        <authorList>
            <consortium name="Genoscope - CEA"/>
            <person name="William W."/>
        </authorList>
    </citation>
    <scope>NUCLEOTIDE SEQUENCE [LARGE SCALE GENOMIC DNA]</scope>
</reference>
<accession>A0AAV2H1X3</accession>
<dbReference type="GO" id="GO:0060287">
    <property type="term" value="P:epithelial cilium movement involved in determination of left/right asymmetry"/>
    <property type="evidence" value="ECO:0007669"/>
    <property type="project" value="TreeGrafter"/>
</dbReference>
<keyword evidence="1" id="KW-0175">Coiled coil</keyword>
<dbReference type="EMBL" id="CAXITT010000020">
    <property type="protein sequence ID" value="CAL1527674.1"/>
    <property type="molecule type" value="Genomic_DNA"/>
</dbReference>
<dbReference type="Gene3D" id="1.20.960.40">
    <property type="match status" value="1"/>
</dbReference>
<organism evidence="3 4">
    <name type="scientific">Lymnaea stagnalis</name>
    <name type="common">Great pond snail</name>
    <name type="synonym">Helix stagnalis</name>
    <dbReference type="NCBI Taxonomy" id="6523"/>
    <lineage>
        <taxon>Eukaryota</taxon>
        <taxon>Metazoa</taxon>
        <taxon>Spiralia</taxon>
        <taxon>Lophotrochozoa</taxon>
        <taxon>Mollusca</taxon>
        <taxon>Gastropoda</taxon>
        <taxon>Heterobranchia</taxon>
        <taxon>Euthyneura</taxon>
        <taxon>Panpulmonata</taxon>
        <taxon>Hygrophila</taxon>
        <taxon>Lymnaeoidea</taxon>
        <taxon>Lymnaeidae</taxon>
        <taxon>Lymnaea</taxon>
    </lineage>
</organism>
<comment type="caution">
    <text evidence="3">The sequence shown here is derived from an EMBL/GenBank/DDBJ whole genome shotgun (WGS) entry which is preliminary data.</text>
</comment>
<dbReference type="GO" id="GO:0036064">
    <property type="term" value="C:ciliary basal body"/>
    <property type="evidence" value="ECO:0007669"/>
    <property type="project" value="TreeGrafter"/>
</dbReference>
<evidence type="ECO:0000313" key="3">
    <source>
        <dbReference type="EMBL" id="CAL1527674.1"/>
    </source>
</evidence>
<protein>
    <recommendedName>
        <fullName evidence="5">LisH domain-containing protein</fullName>
    </recommendedName>
</protein>
<dbReference type="Proteomes" id="UP001497497">
    <property type="component" value="Unassembled WGS sequence"/>
</dbReference>
<dbReference type="SMART" id="SM00667">
    <property type="entry name" value="LisH"/>
    <property type="match status" value="1"/>
</dbReference>
<gene>
    <name evidence="3" type="ORF">GSLYS_00001844001</name>
</gene>
<dbReference type="PANTHER" id="PTHR39063">
    <property type="entry name" value="ORAL-FACIAL-DIGITAL SYNDROME 1 PROTEIN HOMOLOG"/>
    <property type="match status" value="1"/>
</dbReference>
<name>A0AAV2H1X3_LYMST</name>
<evidence type="ECO:0000256" key="1">
    <source>
        <dbReference type="SAM" id="Coils"/>
    </source>
</evidence>
<feature type="region of interest" description="Disordered" evidence="2">
    <location>
        <begin position="555"/>
        <end position="606"/>
    </location>
</feature>
<evidence type="ECO:0008006" key="5">
    <source>
        <dbReference type="Google" id="ProtNLM"/>
    </source>
</evidence>
<proteinExistence type="predicted"/>
<feature type="compositionally biased region" description="Basic and acidic residues" evidence="2">
    <location>
        <begin position="560"/>
        <end position="578"/>
    </location>
</feature>
<feature type="compositionally biased region" description="Basic and acidic residues" evidence="2">
    <location>
        <begin position="853"/>
        <end position="896"/>
    </location>
</feature>
<dbReference type="Pfam" id="PF16045">
    <property type="entry name" value="LisH_2"/>
    <property type="match status" value="1"/>
</dbReference>
<evidence type="ECO:0000313" key="4">
    <source>
        <dbReference type="Proteomes" id="UP001497497"/>
    </source>
</evidence>
<feature type="region of interest" description="Disordered" evidence="2">
    <location>
        <begin position="849"/>
        <end position="977"/>
    </location>
</feature>
<dbReference type="InterPro" id="IPR055289">
    <property type="entry name" value="OFD1"/>
</dbReference>
<dbReference type="AlphaFoldDB" id="A0AAV2H1X3"/>
<dbReference type="InterPro" id="IPR006594">
    <property type="entry name" value="LisH"/>
</dbReference>
<dbReference type="GO" id="GO:0005576">
    <property type="term" value="C:extracellular region"/>
    <property type="evidence" value="ECO:0007669"/>
    <property type="project" value="GOC"/>
</dbReference>
<evidence type="ECO:0000256" key="2">
    <source>
        <dbReference type="SAM" id="MobiDB-lite"/>
    </source>
</evidence>
<feature type="coiled-coil region" evidence="1">
    <location>
        <begin position="507"/>
        <end position="548"/>
    </location>
</feature>
<dbReference type="GO" id="GO:0005813">
    <property type="term" value="C:centrosome"/>
    <property type="evidence" value="ECO:0007669"/>
    <property type="project" value="TreeGrafter"/>
</dbReference>
<dbReference type="PROSITE" id="PS50896">
    <property type="entry name" value="LISH"/>
    <property type="match status" value="1"/>
</dbReference>
<feature type="coiled-coil region" evidence="1">
    <location>
        <begin position="371"/>
        <end position="405"/>
    </location>
</feature>
<sequence length="977" mass="114289">MDQPEYLSAEELRNRLYHSLRDRGLVDSLKSQLRNSLVTELKQTVHGPLTIKDLKVPEGGSLLHRASNSLVANHLRSCQYEYTLSVFLPESGLNQDKKFETVDLLKLLNISPQSRLYQRLSAHTQQDSKRGFLWQLLSEVSSLHANSINNVGCQTDLIKVGPITPLDEKLSDVDELYASRRDDFLRTGRSGAEERLLSFQRQLEDRYNTQLKMELARMRDSEIATMKIEERENGRKSLEQARRELERVYKDKYDALVIRERNTLERLQQQTEMQEREMHAQRQSILEEIEAVRQREAEVKREAEVNKREKRLTEDRVKDKESDVRRRELEVQQRETSFEQKLQNEMAQFKLDQQARFIERIQNVEVREATLKEQERIVSEEKARLQQIKDELRDKTHRVNELETKISEAKYSEIDANKNNEYLNAKLRDMSDYKTLKEQVILYRNELETLRTRLAEVLSMNERERGRQEELLRELRRPSPESLMLQRDLERAKESLRQEQLVFNQQKQLLEIRLKEELDRNKDLMQRFEEQMLQMKEMNREIVDLRQHLHMTTKALNNEVYRKPDDGQDEPQRNDLRRSQKAHNSNENSVDFNLDVSGPRRSLRFEPDPKEVYHDVDFGLGSVYQPRDGVYFDDDQSSSDSADIIAQAKYRLKSLDHEAHNLEKAYHDFHCRMTNVNALPAEPQPVIPSVTRNSAPKQDVIMRSPVHSPIPFDNPMSSTPYKQPRKAQEFNDSFAELGTPHLIQRKATSHQDQSQRSHSIAIDQKEYFSEKPVVQKRSITVDDLEQRPGSPPIMVIAESISSDEGKRNLRTDTGKFDTIDAVYTSMPDSPIETKADPVLQTQHFSLDSAWKTQTREEEQAEYRTKKEMEEENRQGEGRLVEERLDREEKGWKKEPENVEAPAAAASKEDNDDDKIDPVMKQYMAMVQQQKEKEKQLAKATSGSKGKLQDKTPSQSESEELSVAIDDKTEHDDDFSSW</sequence>
<feature type="region of interest" description="Disordered" evidence="2">
    <location>
        <begin position="745"/>
        <end position="764"/>
    </location>
</feature>
<feature type="compositionally biased region" description="Polar residues" evidence="2">
    <location>
        <begin position="582"/>
        <end position="591"/>
    </location>
</feature>